<evidence type="ECO:0000313" key="4">
    <source>
        <dbReference type="EMBL" id="CUN90114.1"/>
    </source>
</evidence>
<dbReference type="Proteomes" id="UP000095395">
    <property type="component" value="Unassembled WGS sequence"/>
</dbReference>
<organism evidence="2 6">
    <name type="scientific">Roseburia inulinivorans</name>
    <dbReference type="NCBI Taxonomy" id="360807"/>
    <lineage>
        <taxon>Bacteria</taxon>
        <taxon>Bacillati</taxon>
        <taxon>Bacillota</taxon>
        <taxon>Clostridia</taxon>
        <taxon>Lachnospirales</taxon>
        <taxon>Lachnospiraceae</taxon>
        <taxon>Roseburia</taxon>
    </lineage>
</organism>
<name>A0A0M6X3C4_9FIRM</name>
<dbReference type="STRING" id="360807.ERS852392_01650"/>
<dbReference type="AlphaFoldDB" id="A0A0M6X3C4"/>
<accession>A0A0M6X3C4</accession>
<evidence type="ECO:0000313" key="7">
    <source>
        <dbReference type="Proteomes" id="UP000095395"/>
    </source>
</evidence>
<feature type="coiled-coil region" evidence="1">
    <location>
        <begin position="245"/>
        <end position="286"/>
    </location>
</feature>
<reference evidence="6" key="2">
    <citation type="submission" date="2015-05" db="EMBL/GenBank/DDBJ databases">
        <authorList>
            <consortium name="Pathogen Informatics"/>
        </authorList>
    </citation>
    <scope>NUCLEOTIDE SEQUENCE [LARGE SCALE GENOMIC DNA]</scope>
    <source>
        <strain evidence="4 7">2789STDY5608835</strain>
        <strain evidence="3 8">2789STDY5608887</strain>
        <strain evidence="6">L1-83</strain>
    </source>
</reference>
<keyword evidence="6" id="KW-1185">Reference proteome</keyword>
<reference evidence="2" key="1">
    <citation type="submission" date="2015-05" db="EMBL/GenBank/DDBJ databases">
        <authorList>
            <person name="Wang D.B."/>
            <person name="Wang M."/>
        </authorList>
    </citation>
    <scope>NUCLEOTIDE SEQUENCE [LARGE SCALE GENOMIC DNA]</scope>
    <source>
        <strain evidence="2">L1-83</strain>
    </source>
</reference>
<dbReference type="NCBIfam" id="TIGR01784">
    <property type="entry name" value="T_den_put_tspse"/>
    <property type="match status" value="1"/>
</dbReference>
<dbReference type="Proteomes" id="UP000095453">
    <property type="component" value="Unassembled WGS sequence"/>
</dbReference>
<sequence>MTLHTNLSFETATGSIDYPFTNDYMFRAILQKDKQVLKALIAALLHLKKESIHDVAITNPIELGAAISDKDFILDIRVNLNNEQLIDLEMQMSNEYNWSERSISYAARSFDQLNSGEEYKEVLPVHSIGFLNFTLFEDQPEFFATYELRNKKTGHLYSSKFSIHVLDLTRIDLATAEDQNYEIDRWAKLFKAKTWEELRMIAKNNPDLLQASNDLYTVNADEIIRQQARARADAEFWERNKNAKIKQLEDTIIEQDNTIAENQKLLAEKDAELLRLQKELAKLKQL</sequence>
<proteinExistence type="predicted"/>
<evidence type="ECO:0000313" key="8">
    <source>
        <dbReference type="Proteomes" id="UP000095453"/>
    </source>
</evidence>
<dbReference type="PANTHER" id="PTHR41317:SF1">
    <property type="entry name" value="PD-(D_E)XK NUCLEASE FAMILY TRANSPOSASE"/>
    <property type="match status" value="1"/>
</dbReference>
<dbReference type="EMBL" id="CYYR01000009">
    <property type="protein sequence ID" value="CUN90114.1"/>
    <property type="molecule type" value="Genomic_DNA"/>
</dbReference>
<evidence type="ECO:0000313" key="9">
    <source>
        <dbReference type="Proteomes" id="UP000283492"/>
    </source>
</evidence>
<reference evidence="5 9" key="3">
    <citation type="submission" date="2018-08" db="EMBL/GenBank/DDBJ databases">
        <title>A genome reference for cultivated species of the human gut microbiota.</title>
        <authorList>
            <person name="Zou Y."/>
            <person name="Xue W."/>
            <person name="Luo G."/>
        </authorList>
    </citation>
    <scope>NUCLEOTIDE SEQUENCE [LARGE SCALE GENOMIC DNA]</scope>
    <source>
        <strain evidence="5 9">AM42-1AC</strain>
    </source>
</reference>
<keyword evidence="1" id="KW-0175">Coiled coil</keyword>
<evidence type="ECO:0000313" key="6">
    <source>
        <dbReference type="Proteomes" id="UP000049828"/>
    </source>
</evidence>
<evidence type="ECO:0000313" key="5">
    <source>
        <dbReference type="EMBL" id="RHA89754.1"/>
    </source>
</evidence>
<dbReference type="Pfam" id="PF12784">
    <property type="entry name" value="PDDEXK_2"/>
    <property type="match status" value="1"/>
</dbReference>
<dbReference type="InterPro" id="IPR010106">
    <property type="entry name" value="RpnA"/>
</dbReference>
<dbReference type="EMBL" id="CYXX01000014">
    <property type="protein sequence ID" value="CUN13425.1"/>
    <property type="molecule type" value="Genomic_DNA"/>
</dbReference>
<evidence type="ECO:0000313" key="3">
    <source>
        <dbReference type="EMBL" id="CUN13425.1"/>
    </source>
</evidence>
<gene>
    <name evidence="5" type="ORF">DW914_07190</name>
    <name evidence="4" type="ORF">ERS852392_01650</name>
    <name evidence="3" type="ORF">ERS852444_02038</name>
    <name evidence="2" type="ORF">RIL183_34501</name>
</gene>
<dbReference type="Proteomes" id="UP000049828">
    <property type="component" value="Unassembled WGS sequence"/>
</dbReference>
<dbReference type="Proteomes" id="UP000283492">
    <property type="component" value="Unassembled WGS sequence"/>
</dbReference>
<dbReference type="EMBL" id="CVRS01000148">
    <property type="protein sequence ID" value="CRL43587.1"/>
    <property type="molecule type" value="Genomic_DNA"/>
</dbReference>
<evidence type="ECO:0000256" key="1">
    <source>
        <dbReference type="SAM" id="Coils"/>
    </source>
</evidence>
<protein>
    <submittedName>
        <fullName evidence="3">PD-(D/E)XK nuclease family transposase</fullName>
    </submittedName>
    <submittedName>
        <fullName evidence="5">Rpn family recombination-promoting nuclease/putative transposase</fullName>
    </submittedName>
</protein>
<dbReference type="RefSeq" id="WP_021922048.1">
    <property type="nucleotide sequence ID" value="NZ_CABJFX010000009.1"/>
</dbReference>
<dbReference type="EMBL" id="QSFX01000009">
    <property type="protein sequence ID" value="RHA89754.1"/>
    <property type="molecule type" value="Genomic_DNA"/>
</dbReference>
<dbReference type="OrthoDB" id="2000698at2"/>
<dbReference type="PANTHER" id="PTHR41317">
    <property type="entry name" value="PD-(D_E)XK NUCLEASE FAMILY TRANSPOSASE"/>
    <property type="match status" value="1"/>
</dbReference>
<evidence type="ECO:0000313" key="2">
    <source>
        <dbReference type="EMBL" id="CRL43587.1"/>
    </source>
</evidence>
<dbReference type="GeneID" id="75162907"/>